<evidence type="ECO:0000313" key="2">
    <source>
        <dbReference type="EMBL" id="KAK9704971.1"/>
    </source>
</evidence>
<keyword evidence="3" id="KW-1185">Reference proteome</keyword>
<feature type="compositionally biased region" description="Acidic residues" evidence="1">
    <location>
        <begin position="175"/>
        <end position="188"/>
    </location>
</feature>
<evidence type="ECO:0000256" key="1">
    <source>
        <dbReference type="SAM" id="MobiDB-lite"/>
    </source>
</evidence>
<proteinExistence type="predicted"/>
<feature type="region of interest" description="Disordered" evidence="1">
    <location>
        <begin position="84"/>
        <end position="106"/>
    </location>
</feature>
<evidence type="ECO:0000313" key="3">
    <source>
        <dbReference type="Proteomes" id="UP001443914"/>
    </source>
</evidence>
<dbReference type="EMBL" id="JBDFQZ010000007">
    <property type="protein sequence ID" value="KAK9704971.1"/>
    <property type="molecule type" value="Genomic_DNA"/>
</dbReference>
<feature type="region of interest" description="Disordered" evidence="1">
    <location>
        <begin position="164"/>
        <end position="202"/>
    </location>
</feature>
<reference evidence="2" key="1">
    <citation type="submission" date="2024-03" db="EMBL/GenBank/DDBJ databases">
        <title>WGS assembly of Saponaria officinalis var. Norfolk2.</title>
        <authorList>
            <person name="Jenkins J."/>
            <person name="Shu S."/>
            <person name="Grimwood J."/>
            <person name="Barry K."/>
            <person name="Goodstein D."/>
            <person name="Schmutz J."/>
            <person name="Leebens-Mack J."/>
            <person name="Osbourn A."/>
        </authorList>
    </citation>
    <scope>NUCLEOTIDE SEQUENCE [LARGE SCALE GENOMIC DNA]</scope>
    <source>
        <strain evidence="2">JIC</strain>
    </source>
</reference>
<dbReference type="AlphaFoldDB" id="A0AAW1JM49"/>
<comment type="caution">
    <text evidence="2">The sequence shown here is derived from an EMBL/GenBank/DDBJ whole genome shotgun (WGS) entry which is preliminary data.</text>
</comment>
<name>A0AAW1JM49_SAPOF</name>
<feature type="compositionally biased region" description="Basic and acidic residues" evidence="1">
    <location>
        <begin position="85"/>
        <end position="106"/>
    </location>
</feature>
<gene>
    <name evidence="2" type="ORF">RND81_07G024100</name>
</gene>
<accession>A0AAW1JM49</accession>
<dbReference type="PANTHER" id="PTHR33437:SF2">
    <property type="entry name" value="OS06G0361200 PROTEIN"/>
    <property type="match status" value="1"/>
</dbReference>
<dbReference type="Proteomes" id="UP001443914">
    <property type="component" value="Unassembled WGS sequence"/>
</dbReference>
<dbReference type="PANTHER" id="PTHR33437">
    <property type="entry name" value="OS06G0361200 PROTEIN"/>
    <property type="match status" value="1"/>
</dbReference>
<feature type="compositionally biased region" description="Basic and acidic residues" evidence="1">
    <location>
        <begin position="164"/>
        <end position="174"/>
    </location>
</feature>
<protein>
    <recommendedName>
        <fullName evidence="4">Ty3-gypsy retrotransposon protein</fullName>
    </recommendedName>
</protein>
<sequence length="294" mass="32467">MSTQKNSATTPAKSYAAILQSIPSAAASSSAQPAGIYTRRMTRKAAVDAAVVSLRTARVPTRPRKISAASIAAAATAIIRAASPSREEASTAKENEVATRKSREVSSRRVEAASPVVASVMTIGDRTIEDQIQDMKKLLEQVLKDNEEKNKKIEDLQKVVTELRDKDWSQHGDTETEEEEEEEDDEKKDDDKPPNNNAGIYTPKQLQDMIADAIKSQLGDSSSNSLRYIKPYTRRIDSLRMPTGYQPIKFQQFDGKDNPKQHIAHFVETCNNAGTDGDLLVNQFVRSLKGLVFD</sequence>
<organism evidence="2 3">
    <name type="scientific">Saponaria officinalis</name>
    <name type="common">Common soapwort</name>
    <name type="synonym">Lychnis saponaria</name>
    <dbReference type="NCBI Taxonomy" id="3572"/>
    <lineage>
        <taxon>Eukaryota</taxon>
        <taxon>Viridiplantae</taxon>
        <taxon>Streptophyta</taxon>
        <taxon>Embryophyta</taxon>
        <taxon>Tracheophyta</taxon>
        <taxon>Spermatophyta</taxon>
        <taxon>Magnoliopsida</taxon>
        <taxon>eudicotyledons</taxon>
        <taxon>Gunneridae</taxon>
        <taxon>Pentapetalae</taxon>
        <taxon>Caryophyllales</taxon>
        <taxon>Caryophyllaceae</taxon>
        <taxon>Caryophylleae</taxon>
        <taxon>Saponaria</taxon>
    </lineage>
</organism>
<evidence type="ECO:0008006" key="4">
    <source>
        <dbReference type="Google" id="ProtNLM"/>
    </source>
</evidence>